<comment type="pathway">
    <text evidence="10">Amino-acid biosynthesis; L-methionine biosynthesis via de novo pathway.</text>
</comment>
<evidence type="ECO:0000256" key="3">
    <source>
        <dbReference type="ARBA" id="ARBA00006743"/>
    </source>
</evidence>
<organism evidence="13 14">
    <name type="scientific">Flavobacterium agri</name>
    <dbReference type="NCBI Taxonomy" id="2743471"/>
    <lineage>
        <taxon>Bacteria</taxon>
        <taxon>Pseudomonadati</taxon>
        <taxon>Bacteroidota</taxon>
        <taxon>Flavobacteriia</taxon>
        <taxon>Flavobacteriales</taxon>
        <taxon>Flavobacteriaceae</taxon>
        <taxon>Flavobacterium</taxon>
    </lineage>
</organism>
<dbReference type="EC" id="1.5.1.54" evidence="12"/>
<dbReference type="CDD" id="cd00537">
    <property type="entry name" value="MTHFR"/>
    <property type="match status" value="1"/>
</dbReference>
<evidence type="ECO:0000256" key="10">
    <source>
        <dbReference type="ARBA" id="ARBA00034478"/>
    </source>
</evidence>
<evidence type="ECO:0000313" key="13">
    <source>
        <dbReference type="EMBL" id="NYA72605.1"/>
    </source>
</evidence>
<dbReference type="InterPro" id="IPR003171">
    <property type="entry name" value="Mehydrof_redctse-like"/>
</dbReference>
<evidence type="ECO:0000256" key="6">
    <source>
        <dbReference type="ARBA" id="ARBA00022827"/>
    </source>
</evidence>
<evidence type="ECO:0000256" key="7">
    <source>
        <dbReference type="ARBA" id="ARBA00023002"/>
    </source>
</evidence>
<sequence>MKVTEHIQNANGKTLFSFEILPPLKGQNIQSIFDGIDPLMEFNPPFIDVTYHREEYEFKELDNGLLQKKVVKKRPGTVGICAAIQNKYQVDAVPHVLCGGFTKEDTENLLIDLDFLGIENVVALRGDAIKSEIYFKAENEGHHYASELVSQISNLNSGIYLDSDLKNVNTTNFCIGVAAYPEKHMEAPSLDSDIYFLKQKIKNGADYIVTQMFFDNKKFFDFVDKCRANGITVPIIPGLKPIATKKQLNQIPHRFSVDLPDDLIMAVVKAKDNDAIKQIGIEWCIEQSRELIKAGIPVLHYYSMGKAENIKAIARAVF</sequence>
<comment type="similarity">
    <text evidence="3 12">Belongs to the methylenetetrahydrofolate reductase family.</text>
</comment>
<dbReference type="GO" id="GO:0071949">
    <property type="term" value="F:FAD binding"/>
    <property type="evidence" value="ECO:0007669"/>
    <property type="project" value="TreeGrafter"/>
</dbReference>
<keyword evidence="8" id="KW-0520">NAD</keyword>
<keyword evidence="6 12" id="KW-0274">FAD</keyword>
<dbReference type="SUPFAM" id="SSF51730">
    <property type="entry name" value="FAD-linked oxidoreductase"/>
    <property type="match status" value="1"/>
</dbReference>
<keyword evidence="7 12" id="KW-0560">Oxidoreductase</keyword>
<dbReference type="PANTHER" id="PTHR45754">
    <property type="entry name" value="METHYLENETETRAHYDROFOLATE REDUCTASE"/>
    <property type="match status" value="1"/>
</dbReference>
<accession>A0A7Y8Y7H6</accession>
<dbReference type="UniPathway" id="UPA00193"/>
<dbReference type="Pfam" id="PF02219">
    <property type="entry name" value="MTHFR"/>
    <property type="match status" value="1"/>
</dbReference>
<name>A0A7Y8Y7H6_9FLAO</name>
<gene>
    <name evidence="13" type="primary">metF</name>
    <name evidence="13" type="ORF">HZF10_16875</name>
</gene>
<dbReference type="FunFam" id="3.20.20.220:FF:000015">
    <property type="entry name" value="Methylenetetrahydrofolate reductase"/>
    <property type="match status" value="1"/>
</dbReference>
<evidence type="ECO:0000256" key="2">
    <source>
        <dbReference type="ARBA" id="ARBA00004777"/>
    </source>
</evidence>
<comment type="catalytic activity">
    <reaction evidence="11">
        <text>(6S)-5-methyl-5,6,7,8-tetrahydrofolate + NAD(+) = (6R)-5,10-methylene-5,6,7,8-tetrahydrofolate + NADH + H(+)</text>
        <dbReference type="Rhea" id="RHEA:19821"/>
        <dbReference type="ChEBI" id="CHEBI:15378"/>
        <dbReference type="ChEBI" id="CHEBI:15636"/>
        <dbReference type="ChEBI" id="CHEBI:18608"/>
        <dbReference type="ChEBI" id="CHEBI:57540"/>
        <dbReference type="ChEBI" id="CHEBI:57945"/>
        <dbReference type="EC" id="1.5.1.54"/>
    </reaction>
    <physiologicalReaction direction="right-to-left" evidence="11">
        <dbReference type="Rhea" id="RHEA:19823"/>
    </physiologicalReaction>
</comment>
<evidence type="ECO:0000313" key="14">
    <source>
        <dbReference type="Proteomes" id="UP000535020"/>
    </source>
</evidence>
<keyword evidence="14" id="KW-1185">Reference proteome</keyword>
<evidence type="ECO:0000256" key="9">
    <source>
        <dbReference type="ARBA" id="ARBA00023167"/>
    </source>
</evidence>
<dbReference type="PANTHER" id="PTHR45754:SF3">
    <property type="entry name" value="METHYLENETETRAHYDROFOLATE REDUCTASE (NADPH)"/>
    <property type="match status" value="1"/>
</dbReference>
<evidence type="ECO:0000256" key="5">
    <source>
        <dbReference type="ARBA" id="ARBA00022630"/>
    </source>
</evidence>
<protein>
    <recommendedName>
        <fullName evidence="12">Methylenetetrahydrofolate reductase</fullName>
        <ecNumber evidence="12">1.5.1.54</ecNumber>
    </recommendedName>
</protein>
<proteinExistence type="inferred from homology"/>
<keyword evidence="4" id="KW-0028">Amino-acid biosynthesis</keyword>
<dbReference type="RefSeq" id="WP_176007414.1">
    <property type="nucleotide sequence ID" value="NZ_JABWMI010000021.1"/>
</dbReference>
<dbReference type="AlphaFoldDB" id="A0A7Y8Y7H6"/>
<keyword evidence="9" id="KW-0486">Methionine biosynthesis</keyword>
<dbReference type="GO" id="GO:0035999">
    <property type="term" value="P:tetrahydrofolate interconversion"/>
    <property type="evidence" value="ECO:0007669"/>
    <property type="project" value="UniProtKB-UniPathway"/>
</dbReference>
<dbReference type="Gene3D" id="3.20.20.220">
    <property type="match status" value="1"/>
</dbReference>
<dbReference type="InterPro" id="IPR004620">
    <property type="entry name" value="MTHF_reductase_bac"/>
</dbReference>
<dbReference type="GO" id="GO:0009086">
    <property type="term" value="P:methionine biosynthetic process"/>
    <property type="evidence" value="ECO:0007669"/>
    <property type="project" value="UniProtKB-KW"/>
</dbReference>
<comment type="pathway">
    <text evidence="2 12">One-carbon metabolism; tetrahydrofolate interconversion.</text>
</comment>
<dbReference type="GO" id="GO:0005829">
    <property type="term" value="C:cytosol"/>
    <property type="evidence" value="ECO:0007669"/>
    <property type="project" value="InterPro"/>
</dbReference>
<dbReference type="GO" id="GO:0106312">
    <property type="term" value="F:methylenetetrahydrofolate reductase (NADH) activity"/>
    <property type="evidence" value="ECO:0007669"/>
    <property type="project" value="UniProtKB-EC"/>
</dbReference>
<comment type="caution">
    <text evidence="13">The sequence shown here is derived from an EMBL/GenBank/DDBJ whole genome shotgun (WGS) entry which is preliminary data.</text>
</comment>
<evidence type="ECO:0000256" key="8">
    <source>
        <dbReference type="ARBA" id="ARBA00023027"/>
    </source>
</evidence>
<evidence type="ECO:0000256" key="4">
    <source>
        <dbReference type="ARBA" id="ARBA00022605"/>
    </source>
</evidence>
<keyword evidence="5 12" id="KW-0285">Flavoprotein</keyword>
<dbReference type="InterPro" id="IPR029041">
    <property type="entry name" value="FAD-linked_oxidoreductase-like"/>
</dbReference>
<dbReference type="EMBL" id="JACBJI010000009">
    <property type="protein sequence ID" value="NYA72605.1"/>
    <property type="molecule type" value="Genomic_DNA"/>
</dbReference>
<dbReference type="Proteomes" id="UP000535020">
    <property type="component" value="Unassembled WGS sequence"/>
</dbReference>
<comment type="cofactor">
    <cofactor evidence="1 12">
        <name>FAD</name>
        <dbReference type="ChEBI" id="CHEBI:57692"/>
    </cofactor>
</comment>
<dbReference type="NCBIfam" id="TIGR00676">
    <property type="entry name" value="fadh2"/>
    <property type="match status" value="1"/>
</dbReference>
<evidence type="ECO:0000256" key="1">
    <source>
        <dbReference type="ARBA" id="ARBA00001974"/>
    </source>
</evidence>
<evidence type="ECO:0000256" key="11">
    <source>
        <dbReference type="ARBA" id="ARBA00048628"/>
    </source>
</evidence>
<evidence type="ECO:0000256" key="12">
    <source>
        <dbReference type="RuleBase" id="RU003862"/>
    </source>
</evidence>
<reference evidence="13 14" key="1">
    <citation type="submission" date="2020-07" db="EMBL/GenBank/DDBJ databases">
        <authorList>
            <person name="Sun Q."/>
        </authorList>
    </citation>
    <scope>NUCLEOTIDE SEQUENCE [LARGE SCALE GENOMIC DNA]</scope>
    <source>
        <strain evidence="13 14">MAH-1</strain>
    </source>
</reference>